<dbReference type="SMART" id="SM00186">
    <property type="entry name" value="FBG"/>
    <property type="match status" value="1"/>
</dbReference>
<keyword evidence="7" id="KW-1185">Reference proteome</keyword>
<dbReference type="AlphaFoldDB" id="A0ABD1KTF5"/>
<dbReference type="PROSITE" id="PS00514">
    <property type="entry name" value="FIBRINOGEN_C_1"/>
    <property type="match status" value="1"/>
</dbReference>
<proteinExistence type="predicted"/>
<name>A0ABD1KTF5_9TELE</name>
<feature type="signal peptide" evidence="4">
    <location>
        <begin position="1"/>
        <end position="24"/>
    </location>
</feature>
<dbReference type="NCBIfam" id="NF040941">
    <property type="entry name" value="GGGWT_bact"/>
    <property type="match status" value="1"/>
</dbReference>
<sequence>MRPLGLCVGAMLLLLLLLVCGAKGEVASSCPVKLKAVGGCAGGEEECPFQLTLPPLSLQLPRSFRTLERSLRELQSLREEVAHLRTLKEEVAQLRTLKEEVGHLRGCCGGGTGGPRLPGEKKEEEEEAQQDQPGGDTPGTGQSAGPNPRLQEVQQELSGVTMGLQNATAKIAALEERLSQLQPNTSTDRSCSNYCAAHAPAPLTMAVRDCSDYSVMGRRTDGVYQVTPDLRGAAVKVWCDMASLGGGWTVIQRRVNDSVSFNRSWDEYKRGFGDLGGNLWLGNELIHSLTRGREMVLRVELQDAEGRREYAKYDHFYVANERLRYKLSVSDYSGTAGDALHFGERFNHDQKFFSTPDSDNDMYAAGNCAAYYGAGWWFDACMSANLNGRYYRRNYRGVRNGIFWGTWPNATHEFYPTGFRQAFRAAKMMIRPKNYAP</sequence>
<accession>A0ABD1KTF5</accession>
<keyword evidence="4" id="KW-0732">Signal</keyword>
<dbReference type="InterPro" id="IPR020837">
    <property type="entry name" value="Fibrinogen_CS"/>
</dbReference>
<evidence type="ECO:0000313" key="6">
    <source>
        <dbReference type="EMBL" id="KAL2102446.1"/>
    </source>
</evidence>
<dbReference type="Pfam" id="PF00147">
    <property type="entry name" value="Fibrinogen_C"/>
    <property type="match status" value="1"/>
</dbReference>
<dbReference type="InterPro" id="IPR014716">
    <property type="entry name" value="Fibrinogen_a/b/g_C_1"/>
</dbReference>
<reference evidence="6 7" key="1">
    <citation type="submission" date="2024-09" db="EMBL/GenBank/DDBJ databases">
        <title>A chromosome-level genome assembly of Gray's grenadier anchovy, Coilia grayii.</title>
        <authorList>
            <person name="Fu Z."/>
        </authorList>
    </citation>
    <scope>NUCLEOTIDE SEQUENCE [LARGE SCALE GENOMIC DNA]</scope>
    <source>
        <strain evidence="6">G4</strain>
        <tissue evidence="6">Muscle</tissue>
    </source>
</reference>
<evidence type="ECO:0000256" key="3">
    <source>
        <dbReference type="SAM" id="MobiDB-lite"/>
    </source>
</evidence>
<keyword evidence="2" id="KW-0175">Coiled coil</keyword>
<evidence type="ECO:0000259" key="5">
    <source>
        <dbReference type="PROSITE" id="PS51406"/>
    </source>
</evidence>
<dbReference type="PANTHER" id="PTHR19143:SF189">
    <property type="entry name" value="FIBROLEUKIN"/>
    <property type="match status" value="1"/>
</dbReference>
<feature type="compositionally biased region" description="Gly residues" evidence="3">
    <location>
        <begin position="107"/>
        <end position="116"/>
    </location>
</feature>
<feature type="domain" description="Fibrinogen C-terminal" evidence="5">
    <location>
        <begin position="201"/>
        <end position="434"/>
    </location>
</feature>
<keyword evidence="1" id="KW-1015">Disulfide bond</keyword>
<feature type="region of interest" description="Disordered" evidence="3">
    <location>
        <begin position="106"/>
        <end position="148"/>
    </location>
</feature>
<comment type="caution">
    <text evidence="6">The sequence shown here is derived from an EMBL/GenBank/DDBJ whole genome shotgun (WGS) entry which is preliminary data.</text>
</comment>
<dbReference type="InterPro" id="IPR002181">
    <property type="entry name" value="Fibrinogen_a/b/g_C_dom"/>
</dbReference>
<dbReference type="InterPro" id="IPR036056">
    <property type="entry name" value="Fibrinogen-like_C"/>
</dbReference>
<protein>
    <recommendedName>
        <fullName evidence="5">Fibrinogen C-terminal domain-containing protein</fullName>
    </recommendedName>
</protein>
<evidence type="ECO:0000256" key="4">
    <source>
        <dbReference type="SAM" id="SignalP"/>
    </source>
</evidence>
<dbReference type="SUPFAM" id="SSF56496">
    <property type="entry name" value="Fibrinogen C-terminal domain-like"/>
    <property type="match status" value="1"/>
</dbReference>
<dbReference type="PROSITE" id="PS51406">
    <property type="entry name" value="FIBRINOGEN_C_2"/>
    <property type="match status" value="1"/>
</dbReference>
<dbReference type="Proteomes" id="UP001591681">
    <property type="component" value="Unassembled WGS sequence"/>
</dbReference>
<dbReference type="InterPro" id="IPR050373">
    <property type="entry name" value="Fibrinogen_C-term_domain"/>
</dbReference>
<dbReference type="PANTHER" id="PTHR19143">
    <property type="entry name" value="FIBRINOGEN/TENASCIN/ANGIOPOEITIN"/>
    <property type="match status" value="1"/>
</dbReference>
<dbReference type="CDD" id="cd00087">
    <property type="entry name" value="FReD"/>
    <property type="match status" value="1"/>
</dbReference>
<organism evidence="6 7">
    <name type="scientific">Coilia grayii</name>
    <name type="common">Gray's grenadier anchovy</name>
    <dbReference type="NCBI Taxonomy" id="363190"/>
    <lineage>
        <taxon>Eukaryota</taxon>
        <taxon>Metazoa</taxon>
        <taxon>Chordata</taxon>
        <taxon>Craniata</taxon>
        <taxon>Vertebrata</taxon>
        <taxon>Euteleostomi</taxon>
        <taxon>Actinopterygii</taxon>
        <taxon>Neopterygii</taxon>
        <taxon>Teleostei</taxon>
        <taxon>Clupei</taxon>
        <taxon>Clupeiformes</taxon>
        <taxon>Clupeoidei</taxon>
        <taxon>Engraulidae</taxon>
        <taxon>Coilinae</taxon>
        <taxon>Coilia</taxon>
    </lineage>
</organism>
<evidence type="ECO:0000256" key="2">
    <source>
        <dbReference type="SAM" id="Coils"/>
    </source>
</evidence>
<evidence type="ECO:0000313" key="7">
    <source>
        <dbReference type="Proteomes" id="UP001591681"/>
    </source>
</evidence>
<dbReference type="Gene3D" id="3.90.215.10">
    <property type="entry name" value="Gamma Fibrinogen, chain A, domain 1"/>
    <property type="match status" value="1"/>
</dbReference>
<dbReference type="EMBL" id="JBHFQA010000002">
    <property type="protein sequence ID" value="KAL2102446.1"/>
    <property type="molecule type" value="Genomic_DNA"/>
</dbReference>
<feature type="chain" id="PRO_5044865428" description="Fibrinogen C-terminal domain-containing protein" evidence="4">
    <location>
        <begin position="25"/>
        <end position="437"/>
    </location>
</feature>
<evidence type="ECO:0000256" key="1">
    <source>
        <dbReference type="ARBA" id="ARBA00023157"/>
    </source>
</evidence>
<feature type="coiled-coil region" evidence="2">
    <location>
        <begin position="67"/>
        <end position="97"/>
    </location>
</feature>
<gene>
    <name evidence="6" type="ORF">ACEWY4_001614</name>
</gene>